<dbReference type="PROSITE" id="PS51096">
    <property type="entry name" value="PTS_EIIA_TYPE_4"/>
    <property type="match status" value="1"/>
</dbReference>
<evidence type="ECO:0000256" key="4">
    <source>
        <dbReference type="ARBA" id="ARBA00012095"/>
    </source>
</evidence>
<evidence type="ECO:0000256" key="3">
    <source>
        <dbReference type="ARBA" id="ARBA00003681"/>
    </source>
</evidence>
<organism evidence="11 12">
    <name type="scientific">Mycetocola reblochoni REB411</name>
    <dbReference type="NCBI Taxonomy" id="1255698"/>
    <lineage>
        <taxon>Bacteria</taxon>
        <taxon>Bacillati</taxon>
        <taxon>Actinomycetota</taxon>
        <taxon>Actinomycetes</taxon>
        <taxon>Micrococcales</taxon>
        <taxon>Microbacteriaceae</taxon>
        <taxon>Mycetocola</taxon>
    </lineage>
</organism>
<keyword evidence="11" id="KW-0670">Pyruvate</keyword>
<comment type="function">
    <text evidence="2">Component of the dihydroxyacetone kinase complex, which is responsible for the phosphoenolpyruvate (PEP)-dependent phosphorylation of dihydroxyacetone. DhaM serves as the phosphoryl donor. Is phosphorylated by phosphoenolpyruvate in an EI- and HPr-dependent reaction, and a phosphorelay system on histidine residues finally leads to phosphoryl transfer to DhaL and dihydroxyacetone.</text>
</comment>
<dbReference type="GO" id="GO:0019563">
    <property type="term" value="P:glycerol catabolic process"/>
    <property type="evidence" value="ECO:0007669"/>
    <property type="project" value="InterPro"/>
</dbReference>
<dbReference type="EC" id="2.7.1.121" evidence="4"/>
<feature type="domain" description="HPr" evidence="10">
    <location>
        <begin position="165"/>
        <end position="248"/>
    </location>
</feature>
<comment type="subunit">
    <text evidence="7">Homodimer. The dihydroxyacetone kinase complex is composed of a homodimer of DhaM, a homodimer of DhaK and the subunit DhaL.</text>
</comment>
<feature type="domain" description="PTS EIIA type-4" evidence="9">
    <location>
        <begin position="2"/>
        <end position="126"/>
    </location>
</feature>
<dbReference type="PANTHER" id="PTHR38594">
    <property type="entry name" value="PEP-DEPENDENT DIHYDROXYACETONE KINASE, PHOSPHORYL DONOR SUBUNIT DHAM"/>
    <property type="match status" value="1"/>
</dbReference>
<dbReference type="PRINTS" id="PR00107">
    <property type="entry name" value="PHOSPHOCPHPR"/>
</dbReference>
<name>A0A1R4J644_9MICO</name>
<keyword evidence="12" id="KW-1185">Reference proteome</keyword>
<dbReference type="Gene3D" id="3.30.1340.10">
    <property type="entry name" value="HPr-like"/>
    <property type="match status" value="1"/>
</dbReference>
<accession>A0A1R4J644</accession>
<dbReference type="RefSeq" id="WP_087136711.1">
    <property type="nucleotide sequence ID" value="NZ_FUKR01000032.1"/>
</dbReference>
<evidence type="ECO:0000313" key="11">
    <source>
        <dbReference type="EMBL" id="SJN27527.1"/>
    </source>
</evidence>
<dbReference type="SUPFAM" id="SSF55594">
    <property type="entry name" value="HPr-like"/>
    <property type="match status" value="1"/>
</dbReference>
<keyword evidence="6 11" id="KW-0808">Transferase</keyword>
<dbReference type="InterPro" id="IPR001020">
    <property type="entry name" value="PTS_HPr_His_P_site"/>
</dbReference>
<dbReference type="NCBIfam" id="TIGR02364">
    <property type="entry name" value="dha_pts"/>
    <property type="match status" value="1"/>
</dbReference>
<evidence type="ECO:0000256" key="6">
    <source>
        <dbReference type="ARBA" id="ARBA00022679"/>
    </source>
</evidence>
<dbReference type="AlphaFoldDB" id="A0A1R4J644"/>
<reference evidence="12" key="1">
    <citation type="submission" date="2017-02" db="EMBL/GenBank/DDBJ databases">
        <authorList>
            <person name="Dridi B."/>
        </authorList>
    </citation>
    <scope>NUCLEOTIDE SEQUENCE [LARGE SCALE GENOMIC DNA]</scope>
    <source>
        <strain evidence="12">EB411</strain>
    </source>
</reference>
<dbReference type="InterPro" id="IPR012844">
    <property type="entry name" value="DhaM_N"/>
</dbReference>
<comment type="catalytic activity">
    <reaction evidence="1">
        <text>dihydroxyacetone + phosphoenolpyruvate = dihydroxyacetone phosphate + pyruvate</text>
        <dbReference type="Rhea" id="RHEA:18381"/>
        <dbReference type="ChEBI" id="CHEBI:15361"/>
        <dbReference type="ChEBI" id="CHEBI:16016"/>
        <dbReference type="ChEBI" id="CHEBI:57642"/>
        <dbReference type="ChEBI" id="CHEBI:58702"/>
        <dbReference type="EC" id="2.7.1.121"/>
    </reaction>
</comment>
<sequence length="248" mass="24229">MSVSVILVSHSALVAEGTRDIAAQMAADVRLIPAGGRADGGIGTDYALIEAACESIGDGEAVIIADLGSAVMTAESVLELIDRPERFVIADAAFVEGAVAAAVAAQTGQGLAEVVAAAESSLRRTAGDDAQGKPTASAVESAAVGPQPTPTGAASTGSASDSSGAVHGEATLVNSEGLHARPAADFVRLASTFDADVTINGVNARSLLGIMGLGLVSGATASIEATGPQAADAVDALCELISSGFGEA</sequence>
<feature type="compositionally biased region" description="Low complexity" evidence="8">
    <location>
        <begin position="150"/>
        <end position="165"/>
    </location>
</feature>
<evidence type="ECO:0000259" key="10">
    <source>
        <dbReference type="PROSITE" id="PS51350"/>
    </source>
</evidence>
<protein>
    <recommendedName>
        <fullName evidence="5">Phosphocarrier protein HPr</fullName>
        <ecNumber evidence="4">2.7.1.121</ecNumber>
    </recommendedName>
</protein>
<dbReference type="InterPro" id="IPR039643">
    <property type="entry name" value="DhaM"/>
</dbReference>
<dbReference type="Pfam" id="PF00381">
    <property type="entry name" value="PTS-HPr"/>
    <property type="match status" value="1"/>
</dbReference>
<dbReference type="InterPro" id="IPR035895">
    <property type="entry name" value="HPr-like_sf"/>
</dbReference>
<evidence type="ECO:0000313" key="12">
    <source>
        <dbReference type="Proteomes" id="UP000196778"/>
    </source>
</evidence>
<gene>
    <name evidence="11" type="ORF">FM119_05685</name>
</gene>
<evidence type="ECO:0000256" key="7">
    <source>
        <dbReference type="ARBA" id="ARBA00046577"/>
    </source>
</evidence>
<dbReference type="GO" id="GO:0047324">
    <property type="term" value="F:phosphoenolpyruvate-glycerone phosphotransferase activity"/>
    <property type="evidence" value="ECO:0007669"/>
    <property type="project" value="UniProtKB-EC"/>
</dbReference>
<dbReference type="CDD" id="cd00367">
    <property type="entry name" value="PTS-HPr_like"/>
    <property type="match status" value="1"/>
</dbReference>
<evidence type="ECO:0000256" key="8">
    <source>
        <dbReference type="SAM" id="MobiDB-lite"/>
    </source>
</evidence>
<evidence type="ECO:0000259" key="9">
    <source>
        <dbReference type="PROSITE" id="PS51096"/>
    </source>
</evidence>
<proteinExistence type="predicted"/>
<dbReference type="InterPro" id="IPR036662">
    <property type="entry name" value="PTS_EIIA_man-typ_sf"/>
</dbReference>
<dbReference type="PANTHER" id="PTHR38594:SF1">
    <property type="entry name" value="PEP-DEPENDENT DIHYDROXYACETONE KINASE, PHOSPHORYL DONOR SUBUNIT DHAM"/>
    <property type="match status" value="1"/>
</dbReference>
<dbReference type="InterPro" id="IPR004701">
    <property type="entry name" value="PTS_EIIA_man-typ"/>
</dbReference>
<feature type="region of interest" description="Disordered" evidence="8">
    <location>
        <begin position="124"/>
        <end position="165"/>
    </location>
</feature>
<dbReference type="GO" id="GO:0016020">
    <property type="term" value="C:membrane"/>
    <property type="evidence" value="ECO:0007669"/>
    <property type="project" value="InterPro"/>
</dbReference>
<dbReference type="Proteomes" id="UP000196778">
    <property type="component" value="Unassembled WGS sequence"/>
</dbReference>
<dbReference type="SUPFAM" id="SSF53062">
    <property type="entry name" value="PTS system fructose IIA component-like"/>
    <property type="match status" value="1"/>
</dbReference>
<comment type="function">
    <text evidence="3">General (non sugar-specific) component of the phosphoenolpyruvate-dependent sugar phosphotransferase system (sugar PTS). This major carbohydrate active-transport system catalyzes the phosphorylation of incoming sugar substrates concomitantly with their translocation across the cell membrane. The phosphoryl group from phosphoenolpyruvate (PEP) is transferred to the phosphoryl carrier protein HPr by enzyme I. Phospho-HPr then transfers it to the PTS EIIA domain.</text>
</comment>
<evidence type="ECO:0000256" key="1">
    <source>
        <dbReference type="ARBA" id="ARBA00001113"/>
    </source>
</evidence>
<dbReference type="Pfam" id="PF03610">
    <property type="entry name" value="EIIA-man"/>
    <property type="match status" value="1"/>
</dbReference>
<dbReference type="Gene3D" id="3.40.50.510">
    <property type="entry name" value="Phosphotransferase system, mannose-type IIA component"/>
    <property type="match status" value="1"/>
</dbReference>
<dbReference type="GO" id="GO:0009401">
    <property type="term" value="P:phosphoenolpyruvate-dependent sugar phosphotransferase system"/>
    <property type="evidence" value="ECO:0007669"/>
    <property type="project" value="InterPro"/>
</dbReference>
<dbReference type="InterPro" id="IPR000032">
    <property type="entry name" value="HPr-like"/>
</dbReference>
<dbReference type="PROSITE" id="PS00369">
    <property type="entry name" value="PTS_HPR_HIS"/>
    <property type="match status" value="1"/>
</dbReference>
<dbReference type="EMBL" id="FUKR01000032">
    <property type="protein sequence ID" value="SJN27527.1"/>
    <property type="molecule type" value="Genomic_DNA"/>
</dbReference>
<dbReference type="PROSITE" id="PS51350">
    <property type="entry name" value="PTS_HPR_DOM"/>
    <property type="match status" value="1"/>
</dbReference>
<dbReference type="NCBIfam" id="TIGR01003">
    <property type="entry name" value="PTS_HPr_family"/>
    <property type="match status" value="1"/>
</dbReference>
<dbReference type="OrthoDB" id="350754at2"/>
<evidence type="ECO:0000256" key="2">
    <source>
        <dbReference type="ARBA" id="ARBA00002788"/>
    </source>
</evidence>
<evidence type="ECO:0000256" key="5">
    <source>
        <dbReference type="ARBA" id="ARBA00020422"/>
    </source>
</evidence>